<reference evidence="2 5" key="1">
    <citation type="submission" date="2018-12" db="EMBL/GenBank/DDBJ databases">
        <title>Characterization and Draft Genome of Vibrio anguillarum J360 Marine Pathogen Isolated from an Outbreak in Lumpfish (Cyclopterus lumpus).</title>
        <authorList>
            <person name="Vasquez J.I."/>
            <person name="Cao T."/>
            <person name="Chakraborty S."/>
            <person name="Gnanagobal H."/>
            <person name="Wescot J."/>
            <person name="Boyce D."/>
            <person name="Santander J."/>
        </authorList>
    </citation>
    <scope>NUCLEOTIDE SEQUENCE [LARGE SCALE GENOMIC DNA]</scope>
    <source>
        <strain evidence="2 5">J360</strain>
    </source>
</reference>
<reference evidence="3 6" key="2">
    <citation type="journal article" date="2021" name="PeerJ">
        <title>Analysis of 44 Vibrio anguillarum genomes reveals high genetic diversity.</title>
        <authorList>
            <person name="Hansen M.J."/>
            <person name="Dalsgaard I."/>
        </authorList>
    </citation>
    <scope>NUCLEOTIDE SEQUENCE [LARGE SCALE GENOMIC DNA]</scope>
    <source>
        <strain evidence="3 6">040915-1/1B</strain>
        <strain evidence="4">850617-1/1</strain>
    </source>
</reference>
<evidence type="ECO:0000313" key="6">
    <source>
        <dbReference type="Proteomes" id="UP000726136"/>
    </source>
</evidence>
<evidence type="ECO:0000313" key="3">
    <source>
        <dbReference type="EMBL" id="MBF4374542.1"/>
    </source>
</evidence>
<dbReference type="Proteomes" id="UP000726136">
    <property type="component" value="Unassembled WGS sequence"/>
</dbReference>
<keyword evidence="6" id="KW-1185">Reference proteome</keyword>
<protein>
    <submittedName>
        <fullName evidence="2">Uncharacterized protein</fullName>
    </submittedName>
</protein>
<keyword evidence="1" id="KW-0732">Signal</keyword>
<accession>A0A7U6FS25</accession>
<feature type="signal peptide" evidence="1">
    <location>
        <begin position="1"/>
        <end position="18"/>
    </location>
</feature>
<dbReference type="EMBL" id="RDPI01000019">
    <property type="protein sequence ID" value="MBF4374542.1"/>
    <property type="molecule type" value="Genomic_DNA"/>
</dbReference>
<evidence type="ECO:0000313" key="5">
    <source>
        <dbReference type="Proteomes" id="UP000256923"/>
    </source>
</evidence>
<sequence>MKKLLLLSLTLMATSAFAEYKVTLDIERPEKDPIIVTEEVILNKMTDFSSVKSVKYISALETTTMWYHTLFGIEPTPVEKHAEIEVGVQGNFEISAANEDNQLLFAIDVQIIELLSMDTSEHDVVSFPRSRNSRVTSTNVVELEDGTGCLKPLLATEEYSFSVCIETL</sequence>
<gene>
    <name evidence="2" type="ORF">DYL72_15240</name>
    <name evidence="3" type="ORF">EAY46_15840</name>
    <name evidence="4" type="ORF">ERJ77_21990</name>
</gene>
<dbReference type="EMBL" id="CP034672">
    <property type="protein sequence ID" value="AZS26261.1"/>
    <property type="molecule type" value="Genomic_DNA"/>
</dbReference>
<feature type="chain" id="PRO_5044661418" evidence="1">
    <location>
        <begin position="19"/>
        <end position="168"/>
    </location>
</feature>
<dbReference type="Proteomes" id="UP000786185">
    <property type="component" value="Unassembled WGS sequence"/>
</dbReference>
<dbReference type="RefSeq" id="WP_116285096.1">
    <property type="nucleotide sequence ID" value="NZ_CP034672.1"/>
</dbReference>
<evidence type="ECO:0000313" key="4">
    <source>
        <dbReference type="EMBL" id="MBF4437107.1"/>
    </source>
</evidence>
<dbReference type="EMBL" id="SCLC01000635">
    <property type="protein sequence ID" value="MBF4437107.1"/>
    <property type="molecule type" value="Genomic_DNA"/>
</dbReference>
<dbReference type="AlphaFoldDB" id="A0A7U6FS25"/>
<evidence type="ECO:0000313" key="2">
    <source>
        <dbReference type="EMBL" id="AZS26261.1"/>
    </source>
</evidence>
<dbReference type="Proteomes" id="UP000256923">
    <property type="component" value="Chromosome 1"/>
</dbReference>
<organism evidence="2 5">
    <name type="scientific">Vibrio anguillarum</name>
    <name type="common">Listonella anguillarum</name>
    <dbReference type="NCBI Taxonomy" id="55601"/>
    <lineage>
        <taxon>Bacteria</taxon>
        <taxon>Pseudomonadati</taxon>
        <taxon>Pseudomonadota</taxon>
        <taxon>Gammaproteobacteria</taxon>
        <taxon>Vibrionales</taxon>
        <taxon>Vibrionaceae</taxon>
        <taxon>Vibrio</taxon>
    </lineage>
</organism>
<name>A0A7U6FS25_VIBAN</name>
<proteinExistence type="predicted"/>
<evidence type="ECO:0000256" key="1">
    <source>
        <dbReference type="SAM" id="SignalP"/>
    </source>
</evidence>